<dbReference type="RefSeq" id="WP_073152155.1">
    <property type="nucleotide sequence ID" value="NZ_FQVL01000001.1"/>
</dbReference>
<dbReference type="SMART" id="SM00387">
    <property type="entry name" value="HATPase_c"/>
    <property type="match status" value="1"/>
</dbReference>
<dbReference type="PANTHER" id="PTHR43711">
    <property type="entry name" value="TWO-COMPONENT HISTIDINE KINASE"/>
    <property type="match status" value="1"/>
</dbReference>
<evidence type="ECO:0000256" key="9">
    <source>
        <dbReference type="ARBA" id="ARBA00022840"/>
    </source>
</evidence>
<dbReference type="PRINTS" id="PR00344">
    <property type="entry name" value="BCTRLSENSOR"/>
</dbReference>
<evidence type="ECO:0000256" key="7">
    <source>
        <dbReference type="ARBA" id="ARBA00022741"/>
    </source>
</evidence>
<feature type="domain" description="Histidine kinase" evidence="14">
    <location>
        <begin position="92"/>
        <end position="310"/>
    </location>
</feature>
<dbReference type="InterPro" id="IPR004358">
    <property type="entry name" value="Sig_transdc_His_kin-like_C"/>
</dbReference>
<keyword evidence="6 13" id="KW-0812">Transmembrane</keyword>
<keyword evidence="11" id="KW-0902">Two-component regulatory system</keyword>
<dbReference type="PROSITE" id="PS50109">
    <property type="entry name" value="HIS_KIN"/>
    <property type="match status" value="1"/>
</dbReference>
<keyword evidence="9" id="KW-0067">ATP-binding</keyword>
<protein>
    <recommendedName>
        <fullName evidence="3">histidine kinase</fullName>
        <ecNumber evidence="3">2.7.13.3</ecNumber>
    </recommendedName>
</protein>
<feature type="transmembrane region" description="Helical" evidence="13">
    <location>
        <begin position="6"/>
        <end position="21"/>
    </location>
</feature>
<evidence type="ECO:0000256" key="3">
    <source>
        <dbReference type="ARBA" id="ARBA00012438"/>
    </source>
</evidence>
<evidence type="ECO:0000256" key="12">
    <source>
        <dbReference type="ARBA" id="ARBA00023136"/>
    </source>
</evidence>
<dbReference type="Pfam" id="PF02518">
    <property type="entry name" value="HATPase_c"/>
    <property type="match status" value="1"/>
</dbReference>
<proteinExistence type="predicted"/>
<dbReference type="InterPro" id="IPR003594">
    <property type="entry name" value="HATPase_dom"/>
</dbReference>
<evidence type="ECO:0000256" key="5">
    <source>
        <dbReference type="ARBA" id="ARBA00022679"/>
    </source>
</evidence>
<dbReference type="Gene3D" id="1.10.287.130">
    <property type="match status" value="1"/>
</dbReference>
<evidence type="ECO:0000256" key="2">
    <source>
        <dbReference type="ARBA" id="ARBA00004370"/>
    </source>
</evidence>
<gene>
    <name evidence="15" type="ORF">SAMN05444392_101753</name>
</gene>
<organism evidence="15 16">
    <name type="scientific">Seinonella peptonophila</name>
    <dbReference type="NCBI Taxonomy" id="112248"/>
    <lineage>
        <taxon>Bacteria</taxon>
        <taxon>Bacillati</taxon>
        <taxon>Bacillota</taxon>
        <taxon>Bacilli</taxon>
        <taxon>Bacillales</taxon>
        <taxon>Thermoactinomycetaceae</taxon>
        <taxon>Seinonella</taxon>
    </lineage>
</organism>
<keyword evidence="5" id="KW-0808">Transferase</keyword>
<comment type="catalytic activity">
    <reaction evidence="1">
        <text>ATP + protein L-histidine = ADP + protein N-phospho-L-histidine.</text>
        <dbReference type="EC" id="2.7.13.3"/>
    </reaction>
</comment>
<evidence type="ECO:0000256" key="10">
    <source>
        <dbReference type="ARBA" id="ARBA00022989"/>
    </source>
</evidence>
<dbReference type="PANTHER" id="PTHR43711:SF26">
    <property type="entry name" value="SENSOR HISTIDINE KINASE RCSC"/>
    <property type="match status" value="1"/>
</dbReference>
<dbReference type="InterPro" id="IPR036890">
    <property type="entry name" value="HATPase_C_sf"/>
</dbReference>
<keyword evidence="8 15" id="KW-0418">Kinase</keyword>
<dbReference type="FunFam" id="3.30.565.10:FF:000013">
    <property type="entry name" value="Two-component sensor histidine kinase"/>
    <property type="match status" value="1"/>
</dbReference>
<dbReference type="SMART" id="SM00388">
    <property type="entry name" value="HisKA"/>
    <property type="match status" value="1"/>
</dbReference>
<dbReference type="EMBL" id="FQVL01000001">
    <property type="protein sequence ID" value="SHE50441.1"/>
    <property type="molecule type" value="Genomic_DNA"/>
</dbReference>
<evidence type="ECO:0000256" key="4">
    <source>
        <dbReference type="ARBA" id="ARBA00022553"/>
    </source>
</evidence>
<dbReference type="SUPFAM" id="SSF47384">
    <property type="entry name" value="Homodimeric domain of signal transducing histidine kinase"/>
    <property type="match status" value="1"/>
</dbReference>
<evidence type="ECO:0000256" key="6">
    <source>
        <dbReference type="ARBA" id="ARBA00022692"/>
    </source>
</evidence>
<dbReference type="Proteomes" id="UP000184476">
    <property type="component" value="Unassembled WGS sequence"/>
</dbReference>
<dbReference type="GO" id="GO:0005524">
    <property type="term" value="F:ATP binding"/>
    <property type="evidence" value="ECO:0007669"/>
    <property type="project" value="UniProtKB-KW"/>
</dbReference>
<comment type="subcellular location">
    <subcellularLocation>
        <location evidence="2">Membrane</location>
    </subcellularLocation>
</comment>
<accession>A0A1M4U0Y5</accession>
<dbReference type="GO" id="GO:0016020">
    <property type="term" value="C:membrane"/>
    <property type="evidence" value="ECO:0007669"/>
    <property type="project" value="UniProtKB-SubCell"/>
</dbReference>
<dbReference type="GO" id="GO:0000155">
    <property type="term" value="F:phosphorelay sensor kinase activity"/>
    <property type="evidence" value="ECO:0007669"/>
    <property type="project" value="InterPro"/>
</dbReference>
<dbReference type="Gene3D" id="3.30.565.10">
    <property type="entry name" value="Histidine kinase-like ATPase, C-terminal domain"/>
    <property type="match status" value="1"/>
</dbReference>
<keyword evidence="16" id="KW-1185">Reference proteome</keyword>
<keyword evidence="12 13" id="KW-0472">Membrane</keyword>
<dbReference type="STRING" id="112248.SAMN05444392_101753"/>
<dbReference type="AlphaFoldDB" id="A0A1M4U0Y5"/>
<dbReference type="Pfam" id="PF00512">
    <property type="entry name" value="HisKA"/>
    <property type="match status" value="1"/>
</dbReference>
<evidence type="ECO:0000259" key="14">
    <source>
        <dbReference type="PROSITE" id="PS50109"/>
    </source>
</evidence>
<keyword evidence="10 13" id="KW-1133">Transmembrane helix</keyword>
<dbReference type="CDD" id="cd00082">
    <property type="entry name" value="HisKA"/>
    <property type="match status" value="1"/>
</dbReference>
<dbReference type="InterPro" id="IPR005467">
    <property type="entry name" value="His_kinase_dom"/>
</dbReference>
<evidence type="ECO:0000256" key="1">
    <source>
        <dbReference type="ARBA" id="ARBA00000085"/>
    </source>
</evidence>
<dbReference type="InterPro" id="IPR050736">
    <property type="entry name" value="Sensor_HK_Regulatory"/>
</dbReference>
<keyword evidence="7" id="KW-0547">Nucleotide-binding</keyword>
<name>A0A1M4U0Y5_9BACL</name>
<dbReference type="EC" id="2.7.13.3" evidence="3"/>
<evidence type="ECO:0000256" key="13">
    <source>
        <dbReference type="SAM" id="Phobius"/>
    </source>
</evidence>
<dbReference type="SUPFAM" id="SSF55874">
    <property type="entry name" value="ATPase domain of HSP90 chaperone/DNA topoisomerase II/histidine kinase"/>
    <property type="match status" value="1"/>
</dbReference>
<evidence type="ECO:0000313" key="16">
    <source>
        <dbReference type="Proteomes" id="UP000184476"/>
    </source>
</evidence>
<keyword evidence="4" id="KW-0597">Phosphoprotein</keyword>
<sequence>MVVFYISLIIILIISHFWWYHNRKKHHRDLQYIHDKLNQIIEQQTKESLLLFTEDQALQRLLIDLNRLLHHTNQTTSTYKKLEQSIHKLLTNMSHDLKTPLTVILGLSETLTHDLTITEQERQRLLKKIHEKAAAILELINQFFNLAKLESGDIEIVFKDVELNEICRSNLLFFYEHISSLGLEVSVEIPDNPIYAHIDPTALDRILKNLITNAIRYGNDGKIVGIRLHSDSQHAFIDIWDRGKGIPLKDQNLIFERLYTLENSISANYQGSGLGLAITKRLVEKLAGTLTLMSKPFEETVFTVQLTRISPKTHDDKGNLERFS</sequence>
<reference evidence="15 16" key="1">
    <citation type="submission" date="2016-11" db="EMBL/GenBank/DDBJ databases">
        <authorList>
            <person name="Jaros S."/>
            <person name="Januszkiewicz K."/>
            <person name="Wedrychowicz H."/>
        </authorList>
    </citation>
    <scope>NUCLEOTIDE SEQUENCE [LARGE SCALE GENOMIC DNA]</scope>
    <source>
        <strain evidence="15 16">DSM 44666</strain>
    </source>
</reference>
<dbReference type="InterPro" id="IPR003661">
    <property type="entry name" value="HisK_dim/P_dom"/>
</dbReference>
<evidence type="ECO:0000256" key="11">
    <source>
        <dbReference type="ARBA" id="ARBA00023012"/>
    </source>
</evidence>
<dbReference type="OrthoDB" id="9792991at2"/>
<evidence type="ECO:0000256" key="8">
    <source>
        <dbReference type="ARBA" id="ARBA00022777"/>
    </source>
</evidence>
<dbReference type="InterPro" id="IPR036097">
    <property type="entry name" value="HisK_dim/P_sf"/>
</dbReference>
<evidence type="ECO:0000313" key="15">
    <source>
        <dbReference type="EMBL" id="SHE50441.1"/>
    </source>
</evidence>